<gene>
    <name evidence="1" type="ORF">ACJIZ3_002210</name>
</gene>
<dbReference type="AlphaFoldDB" id="A0ABD3U909"/>
<reference evidence="1 2" key="1">
    <citation type="submission" date="2024-12" db="EMBL/GenBank/DDBJ databases">
        <title>The unique morphological basis and parallel evolutionary history of personate flowers in Penstemon.</title>
        <authorList>
            <person name="Depatie T.H."/>
            <person name="Wessinger C.A."/>
        </authorList>
    </citation>
    <scope>NUCLEOTIDE SEQUENCE [LARGE SCALE GENOMIC DNA]</scope>
    <source>
        <strain evidence="1">WTNN_2</strain>
        <tissue evidence="1">Leaf</tissue>
    </source>
</reference>
<evidence type="ECO:0000313" key="1">
    <source>
        <dbReference type="EMBL" id="KAL3844807.1"/>
    </source>
</evidence>
<evidence type="ECO:0000313" key="2">
    <source>
        <dbReference type="Proteomes" id="UP001634393"/>
    </source>
</evidence>
<proteinExistence type="predicted"/>
<dbReference type="EMBL" id="JBJXBP010000002">
    <property type="protein sequence ID" value="KAL3844807.1"/>
    <property type="molecule type" value="Genomic_DNA"/>
</dbReference>
<protein>
    <submittedName>
        <fullName evidence="1">Uncharacterized protein</fullName>
    </submittedName>
</protein>
<organism evidence="1 2">
    <name type="scientific">Penstemon smallii</name>
    <dbReference type="NCBI Taxonomy" id="265156"/>
    <lineage>
        <taxon>Eukaryota</taxon>
        <taxon>Viridiplantae</taxon>
        <taxon>Streptophyta</taxon>
        <taxon>Embryophyta</taxon>
        <taxon>Tracheophyta</taxon>
        <taxon>Spermatophyta</taxon>
        <taxon>Magnoliopsida</taxon>
        <taxon>eudicotyledons</taxon>
        <taxon>Gunneridae</taxon>
        <taxon>Pentapetalae</taxon>
        <taxon>asterids</taxon>
        <taxon>lamiids</taxon>
        <taxon>Lamiales</taxon>
        <taxon>Plantaginaceae</taxon>
        <taxon>Cheloneae</taxon>
        <taxon>Penstemon</taxon>
    </lineage>
</organism>
<comment type="caution">
    <text evidence="1">The sequence shown here is derived from an EMBL/GenBank/DDBJ whole genome shotgun (WGS) entry which is preliminary data.</text>
</comment>
<sequence length="40" mass="4911">MNQKRRLLARQNCLRHSTRCCIDENILNRDRRFFDLDSSD</sequence>
<accession>A0ABD3U909</accession>
<name>A0ABD3U909_9LAMI</name>
<keyword evidence="2" id="KW-1185">Reference proteome</keyword>
<dbReference type="Proteomes" id="UP001634393">
    <property type="component" value="Unassembled WGS sequence"/>
</dbReference>